<evidence type="ECO:0000313" key="2">
    <source>
        <dbReference type="EMBL" id="GAA4196928.1"/>
    </source>
</evidence>
<comment type="caution">
    <text evidence="2">The sequence shown here is derived from an EMBL/GenBank/DDBJ whole genome shotgun (WGS) entry which is preliminary data.</text>
</comment>
<gene>
    <name evidence="2" type="ORF">GCM10022252_45020</name>
</gene>
<proteinExistence type="predicted"/>
<dbReference type="Proteomes" id="UP001501251">
    <property type="component" value="Unassembled WGS sequence"/>
</dbReference>
<name>A0ABP8B338_9ACTN</name>
<feature type="region of interest" description="Disordered" evidence="1">
    <location>
        <begin position="52"/>
        <end position="75"/>
    </location>
</feature>
<dbReference type="RefSeq" id="WP_344919980.1">
    <property type="nucleotide sequence ID" value="NZ_BAABAQ010000008.1"/>
</dbReference>
<protein>
    <submittedName>
        <fullName evidence="2">Uncharacterized protein</fullName>
    </submittedName>
</protein>
<evidence type="ECO:0000256" key="1">
    <source>
        <dbReference type="SAM" id="MobiDB-lite"/>
    </source>
</evidence>
<reference evidence="3" key="1">
    <citation type="journal article" date="2019" name="Int. J. Syst. Evol. Microbiol.">
        <title>The Global Catalogue of Microorganisms (GCM) 10K type strain sequencing project: providing services to taxonomists for standard genome sequencing and annotation.</title>
        <authorList>
            <consortium name="The Broad Institute Genomics Platform"/>
            <consortium name="The Broad Institute Genome Sequencing Center for Infectious Disease"/>
            <person name="Wu L."/>
            <person name="Ma J."/>
        </authorList>
    </citation>
    <scope>NUCLEOTIDE SEQUENCE [LARGE SCALE GENOMIC DNA]</scope>
    <source>
        <strain evidence="3">JCM 17388</strain>
    </source>
</reference>
<accession>A0ABP8B338</accession>
<organism evidence="2 3">
    <name type="scientific">Streptosporangium oxazolinicum</name>
    <dbReference type="NCBI Taxonomy" id="909287"/>
    <lineage>
        <taxon>Bacteria</taxon>
        <taxon>Bacillati</taxon>
        <taxon>Actinomycetota</taxon>
        <taxon>Actinomycetes</taxon>
        <taxon>Streptosporangiales</taxon>
        <taxon>Streptosporangiaceae</taxon>
        <taxon>Streptosporangium</taxon>
    </lineage>
</organism>
<keyword evidence="3" id="KW-1185">Reference proteome</keyword>
<sequence>MARAGDRLPSEREPVARHEVSRDALWAGPVVALFEIRRPRFLGGLVVVPEHGRVPSPESRADRTGLAAPPLHAPL</sequence>
<evidence type="ECO:0000313" key="3">
    <source>
        <dbReference type="Proteomes" id="UP001501251"/>
    </source>
</evidence>
<dbReference type="EMBL" id="BAABAQ010000008">
    <property type="protein sequence ID" value="GAA4196928.1"/>
    <property type="molecule type" value="Genomic_DNA"/>
</dbReference>